<reference evidence="3 4" key="1">
    <citation type="submission" date="2016-06" db="EMBL/GenBank/DDBJ databases">
        <authorList>
            <consortium name="Pathogen Informatics"/>
        </authorList>
    </citation>
    <scope>NUCLEOTIDE SEQUENCE [LARGE SCALE GENOMIC DNA]</scope>
    <source>
        <strain evidence="3">PmlGA01</strain>
    </source>
</reference>
<keyword evidence="2" id="KW-0472">Membrane</keyword>
<feature type="region of interest" description="Disordered" evidence="1">
    <location>
        <begin position="158"/>
        <end position="184"/>
    </location>
</feature>
<sequence length="340" mass="39081">MEERKDICSNFIISKMFYLCCLFYFGTYVFQMAYVYAKKLDYLMFCTLLIATVSSLFLSSSGLMYFCVFLVFITSLVEIHEYTNSILVPLMDDEFTKVFLMMRLFATIDFIIFYYLHIKNIKKKKKEKLNVVKAQITKLHTCEMGSSKDGASLKQKTLPINSNLPNQEHTTQANKGSNIQHKKQSTKTIEGYVLKKMSIPIIQKDDERNIIVNPSIIYDVQSYVPFNHYNIKPDHNVNTQGSNQTLKNNIPLDDNIDYNNANNVNMYNKQYSYPWANSSNYLSHNYNANIGRNDVYVSTEGPNNGKILYGNATNCPCCNGSLAYHDPNKLPTQNSSYQMG</sequence>
<evidence type="ECO:0000256" key="2">
    <source>
        <dbReference type="SAM" id="Phobius"/>
    </source>
</evidence>
<evidence type="ECO:0000313" key="3">
    <source>
        <dbReference type="EMBL" id="SBT71025.1"/>
    </source>
</evidence>
<feature type="compositionally biased region" description="Polar residues" evidence="1">
    <location>
        <begin position="158"/>
        <end position="179"/>
    </location>
</feature>
<dbReference type="EMBL" id="LT594495">
    <property type="protein sequence ID" value="SBT71025.1"/>
    <property type="molecule type" value="Genomic_DNA"/>
</dbReference>
<accession>A0A1C3KBS5</accession>
<evidence type="ECO:0000313" key="4">
    <source>
        <dbReference type="Proteomes" id="UP000219799"/>
    </source>
</evidence>
<feature type="transmembrane region" description="Helical" evidence="2">
    <location>
        <begin position="12"/>
        <end position="30"/>
    </location>
</feature>
<feature type="transmembrane region" description="Helical" evidence="2">
    <location>
        <begin position="95"/>
        <end position="116"/>
    </location>
</feature>
<gene>
    <name evidence="3" type="primary">PmlGA01_070027200</name>
    <name evidence="3" type="ORF">PMLGA01_070027200</name>
</gene>
<feature type="transmembrane region" description="Helical" evidence="2">
    <location>
        <begin position="42"/>
        <end position="75"/>
    </location>
</feature>
<proteinExistence type="predicted"/>
<dbReference type="Proteomes" id="UP000219799">
    <property type="component" value="Chromosome 7"/>
</dbReference>
<dbReference type="AlphaFoldDB" id="A0A1C3KBS5"/>
<keyword evidence="2" id="KW-1133">Transmembrane helix</keyword>
<name>A0A1C3KBS5_PLAMA</name>
<organism evidence="3 4">
    <name type="scientific">Plasmodium malariae</name>
    <dbReference type="NCBI Taxonomy" id="5858"/>
    <lineage>
        <taxon>Eukaryota</taxon>
        <taxon>Sar</taxon>
        <taxon>Alveolata</taxon>
        <taxon>Apicomplexa</taxon>
        <taxon>Aconoidasida</taxon>
        <taxon>Haemosporida</taxon>
        <taxon>Plasmodiidae</taxon>
        <taxon>Plasmodium</taxon>
        <taxon>Plasmodium (Plasmodium)</taxon>
    </lineage>
</organism>
<keyword evidence="2" id="KW-0812">Transmembrane</keyword>
<protein>
    <submittedName>
        <fullName evidence="3">Uncharacterized protein</fullName>
    </submittedName>
</protein>
<evidence type="ECO:0000256" key="1">
    <source>
        <dbReference type="SAM" id="MobiDB-lite"/>
    </source>
</evidence>
<dbReference type="VEuPathDB" id="PlasmoDB:PmUG01_07036600"/>